<dbReference type="PRINTS" id="PR00081">
    <property type="entry name" value="GDHRDH"/>
</dbReference>
<comment type="caution">
    <text evidence="4">The sequence shown here is derived from an EMBL/GenBank/DDBJ whole genome shotgun (WGS) entry which is preliminary data.</text>
</comment>
<dbReference type="Proteomes" id="UP000178606">
    <property type="component" value="Unassembled WGS sequence"/>
</dbReference>
<organism evidence="4 5">
    <name type="scientific">Handelsmanbacteria sp. (strain RIFCSPLOWO2_12_FULL_64_10)</name>
    <dbReference type="NCBI Taxonomy" id="1817868"/>
    <lineage>
        <taxon>Bacteria</taxon>
        <taxon>Candidatus Handelsmaniibacteriota</taxon>
    </lineage>
</organism>
<dbReference type="AlphaFoldDB" id="A0A1F6CQM3"/>
<reference evidence="4 5" key="1">
    <citation type="journal article" date="2016" name="Nat. Commun.">
        <title>Thousands of microbial genomes shed light on interconnected biogeochemical processes in an aquifer system.</title>
        <authorList>
            <person name="Anantharaman K."/>
            <person name="Brown C.T."/>
            <person name="Hug L.A."/>
            <person name="Sharon I."/>
            <person name="Castelle C.J."/>
            <person name="Probst A.J."/>
            <person name="Thomas B.C."/>
            <person name="Singh A."/>
            <person name="Wilkins M.J."/>
            <person name="Karaoz U."/>
            <person name="Brodie E.L."/>
            <person name="Williams K.H."/>
            <person name="Hubbard S.S."/>
            <person name="Banfield J.F."/>
        </authorList>
    </citation>
    <scope>NUCLEOTIDE SEQUENCE [LARGE SCALE GENOMIC DNA]</scope>
    <source>
        <strain evidence="5">RIFCSPLOWO2_12_FULL_64_10</strain>
    </source>
</reference>
<evidence type="ECO:0000313" key="5">
    <source>
        <dbReference type="Proteomes" id="UP000178606"/>
    </source>
</evidence>
<comment type="similarity">
    <text evidence="1 3">Belongs to the short-chain dehydrogenases/reductases (SDR) family.</text>
</comment>
<dbReference type="FunFam" id="3.40.50.720:FF:000084">
    <property type="entry name" value="Short-chain dehydrogenase reductase"/>
    <property type="match status" value="1"/>
</dbReference>
<evidence type="ECO:0008006" key="6">
    <source>
        <dbReference type="Google" id="ProtNLM"/>
    </source>
</evidence>
<evidence type="ECO:0000256" key="2">
    <source>
        <dbReference type="ARBA" id="ARBA00023002"/>
    </source>
</evidence>
<dbReference type="PRINTS" id="PR00080">
    <property type="entry name" value="SDRFAMILY"/>
</dbReference>
<accession>A0A1F6CQM3</accession>
<dbReference type="Pfam" id="PF00106">
    <property type="entry name" value="adh_short"/>
    <property type="match status" value="1"/>
</dbReference>
<name>A0A1F6CQM3_HANXR</name>
<dbReference type="InterPro" id="IPR036291">
    <property type="entry name" value="NAD(P)-bd_dom_sf"/>
</dbReference>
<evidence type="ECO:0000256" key="1">
    <source>
        <dbReference type="ARBA" id="ARBA00006484"/>
    </source>
</evidence>
<proteinExistence type="inferred from homology"/>
<keyword evidence="2" id="KW-0560">Oxidoreductase</keyword>
<dbReference type="InterPro" id="IPR020904">
    <property type="entry name" value="Sc_DH/Rdtase_CS"/>
</dbReference>
<dbReference type="PANTHER" id="PTHR43180:SF66">
    <property type="entry name" value="SHORT-CHAIN DEHYDROGENASE_REDUCTASE FAMILY PROTEIN"/>
    <property type="match status" value="1"/>
</dbReference>
<dbReference type="SUPFAM" id="SSF51735">
    <property type="entry name" value="NAD(P)-binding Rossmann-fold domains"/>
    <property type="match status" value="1"/>
</dbReference>
<dbReference type="CDD" id="cd05233">
    <property type="entry name" value="SDR_c"/>
    <property type="match status" value="1"/>
</dbReference>
<dbReference type="PANTHER" id="PTHR43180">
    <property type="entry name" value="3-OXOACYL-(ACYL-CARRIER-PROTEIN) REDUCTASE (AFU_ORTHOLOGUE AFUA_6G11210)"/>
    <property type="match status" value="1"/>
</dbReference>
<protein>
    <recommendedName>
        <fullName evidence="6">Short-chain dehydrogenase</fullName>
    </recommendedName>
</protein>
<evidence type="ECO:0000256" key="3">
    <source>
        <dbReference type="RuleBase" id="RU000363"/>
    </source>
</evidence>
<gene>
    <name evidence="4" type="ORF">A3F84_26670</name>
</gene>
<dbReference type="InterPro" id="IPR002347">
    <property type="entry name" value="SDR_fam"/>
</dbReference>
<dbReference type="PROSITE" id="PS00061">
    <property type="entry name" value="ADH_SHORT"/>
    <property type="match status" value="1"/>
</dbReference>
<dbReference type="EMBL" id="MFKF01000184">
    <property type="protein sequence ID" value="OGG51435.1"/>
    <property type="molecule type" value="Genomic_DNA"/>
</dbReference>
<sequence length="248" mass="25514">MRLRDKVVVITGGATGIGGATALVCGREGARVVVGDVNEADGREVVSRAVRAGGQARFVRTDVTQEADARGLIAGAEAAYGRVDALITCAGILRGSMTPVEAFEEAVWEGVIDVNLKGTFLCVKHAVPALKRAGRGVIICVASGAGVRGGSSSFAYGASKGGVHGFGLTLMDRLAADQIRVHVVCPGNLDTPLKRAQIAEAARLAGQPPEEAVASQRPHLGDPEGVGKILAFLASDGADYVRGTIFTR</sequence>
<evidence type="ECO:0000313" key="4">
    <source>
        <dbReference type="EMBL" id="OGG51435.1"/>
    </source>
</evidence>
<dbReference type="GO" id="GO:0016491">
    <property type="term" value="F:oxidoreductase activity"/>
    <property type="evidence" value="ECO:0007669"/>
    <property type="project" value="UniProtKB-KW"/>
</dbReference>
<dbReference type="Gene3D" id="3.40.50.720">
    <property type="entry name" value="NAD(P)-binding Rossmann-like Domain"/>
    <property type="match status" value="1"/>
</dbReference>